<keyword evidence="1" id="KW-0614">Plasmid</keyword>
<organism evidence="1 2">
    <name type="scientific">Paraburkholderia sprentiae WSM5005</name>
    <dbReference type="NCBI Taxonomy" id="754502"/>
    <lineage>
        <taxon>Bacteria</taxon>
        <taxon>Pseudomonadati</taxon>
        <taxon>Pseudomonadota</taxon>
        <taxon>Betaproteobacteria</taxon>
        <taxon>Burkholderiales</taxon>
        <taxon>Burkholderiaceae</taxon>
        <taxon>Paraburkholderia</taxon>
    </lineage>
</organism>
<accession>A0ACA8AX00</accession>
<keyword evidence="2" id="KW-1185">Reference proteome</keyword>
<protein>
    <submittedName>
        <fullName evidence="1">Toxin co-regulated pilus biosynthesis Q family protein</fullName>
    </submittedName>
</protein>
<dbReference type="EMBL" id="CP017564">
    <property type="protein sequence ID" value="APA90237.1"/>
    <property type="molecule type" value="Genomic_DNA"/>
</dbReference>
<proteinExistence type="predicted"/>
<geneLocation type="plasmid" evidence="1 2">
    <name>pl3WSM5005</name>
</geneLocation>
<dbReference type="Proteomes" id="UP000179860">
    <property type="component" value="Plasmid pl3WSM5005"/>
</dbReference>
<reference evidence="1" key="2">
    <citation type="submission" date="2021-06" db="EMBL/GenBank/DDBJ databases">
        <authorList>
            <person name="Rogers T.H."/>
            <person name="Ramsay J.P."/>
            <person name="Wang P."/>
            <person name="Terpolilli J."/>
        </authorList>
    </citation>
    <scope>NUCLEOTIDE SEQUENCE</scope>
    <source>
        <strain evidence="1">WSM5005</strain>
        <plasmid evidence="1">pl3WSM5005</plasmid>
    </source>
</reference>
<reference evidence="1" key="1">
    <citation type="submission" date="2016-09" db="EMBL/GenBank/DDBJ databases">
        <title>The Complete Genome of Burkholderia sprentiae wsm5005.</title>
        <authorList>
            <person name="De Meyer S."/>
            <person name="Wang P."/>
            <person name="Terpolilli J."/>
        </authorList>
    </citation>
    <scope>NUCLEOTIDE SEQUENCE</scope>
    <source>
        <strain evidence="1">WSM5005</strain>
        <plasmid evidence="1">pl3WSM5005</plasmid>
    </source>
</reference>
<gene>
    <name evidence="1" type="ORF">BJG93_34550</name>
</gene>
<evidence type="ECO:0000313" key="1">
    <source>
        <dbReference type="EMBL" id="APA90237.1"/>
    </source>
</evidence>
<sequence>MKKLLLPALLVPSVAMAGMVLVDDGSTATQTTGAPVSPVVAIRPAAAIGPAIITPTAGPIAAKPVPDAGIVPMWTASAGSTLRDSIQKWANEAQWTLVWDAPDGVDKSVNYPIVAPLHFEGSIDQAVGDCIKLYEHAKKPLAIEINQSQRLLYVHLKYS</sequence>
<name>A0ACA8AX00_9BURK</name>
<evidence type="ECO:0000313" key="2">
    <source>
        <dbReference type="Proteomes" id="UP000179860"/>
    </source>
</evidence>